<keyword evidence="3" id="KW-0813">Transport</keyword>
<dbReference type="InterPro" id="IPR013563">
    <property type="entry name" value="Oligopep_ABC_C"/>
</dbReference>
<dbReference type="InterPro" id="IPR027417">
    <property type="entry name" value="P-loop_NTPase"/>
</dbReference>
<reference evidence="11 12" key="1">
    <citation type="submission" date="2020-08" db="EMBL/GenBank/DDBJ databases">
        <title>The Agave Microbiome: Exploring the role of microbial communities in plant adaptations to desert environments.</title>
        <authorList>
            <person name="Partida-Martinez L.P."/>
        </authorList>
    </citation>
    <scope>NUCLEOTIDE SEQUENCE [LARGE SCALE GENOMIC DNA]</scope>
    <source>
        <strain evidence="11 12">AT3.9</strain>
    </source>
</reference>
<dbReference type="PROSITE" id="PS00211">
    <property type="entry name" value="ABC_TRANSPORTER_1"/>
    <property type="match status" value="2"/>
</dbReference>
<evidence type="ECO:0000313" key="11">
    <source>
        <dbReference type="EMBL" id="MBB3021094.1"/>
    </source>
</evidence>
<dbReference type="Proteomes" id="UP000532010">
    <property type="component" value="Unassembled WGS sequence"/>
</dbReference>
<dbReference type="PANTHER" id="PTHR43297:SF14">
    <property type="entry name" value="ATPASE AAA-TYPE CORE DOMAIN-CONTAINING PROTEIN"/>
    <property type="match status" value="1"/>
</dbReference>
<dbReference type="RefSeq" id="WP_183453672.1">
    <property type="nucleotide sequence ID" value="NZ_JACHWB010000007.1"/>
</dbReference>
<dbReference type="Pfam" id="PF00005">
    <property type="entry name" value="ABC_tran"/>
    <property type="match status" value="2"/>
</dbReference>
<dbReference type="SUPFAM" id="SSF52540">
    <property type="entry name" value="P-loop containing nucleoside triphosphate hydrolases"/>
    <property type="match status" value="2"/>
</dbReference>
<dbReference type="PANTHER" id="PTHR43297">
    <property type="entry name" value="OLIGOPEPTIDE TRANSPORT ATP-BINDING PROTEIN APPD"/>
    <property type="match status" value="1"/>
</dbReference>
<keyword evidence="8" id="KW-1278">Translocase</keyword>
<name>A0A7W4YZ95_9HYPH</name>
<evidence type="ECO:0000256" key="8">
    <source>
        <dbReference type="ARBA" id="ARBA00022967"/>
    </source>
</evidence>
<dbReference type="PROSITE" id="PS50893">
    <property type="entry name" value="ABC_TRANSPORTER_2"/>
    <property type="match status" value="2"/>
</dbReference>
<evidence type="ECO:0000256" key="9">
    <source>
        <dbReference type="ARBA" id="ARBA00023136"/>
    </source>
</evidence>
<organism evidence="11 12">
    <name type="scientific">Microvirga lupini</name>
    <dbReference type="NCBI Taxonomy" id="420324"/>
    <lineage>
        <taxon>Bacteria</taxon>
        <taxon>Pseudomonadati</taxon>
        <taxon>Pseudomonadota</taxon>
        <taxon>Alphaproteobacteria</taxon>
        <taxon>Hyphomicrobiales</taxon>
        <taxon>Methylobacteriaceae</taxon>
        <taxon>Microvirga</taxon>
    </lineage>
</organism>
<keyword evidence="5" id="KW-0997">Cell inner membrane</keyword>
<evidence type="ECO:0000313" key="12">
    <source>
        <dbReference type="Proteomes" id="UP000532010"/>
    </source>
</evidence>
<gene>
    <name evidence="11" type="ORF">FHR70_004184</name>
</gene>
<evidence type="ECO:0000256" key="3">
    <source>
        <dbReference type="ARBA" id="ARBA00022448"/>
    </source>
</evidence>
<accession>A0A7W4YZ95</accession>
<dbReference type="GO" id="GO:0015833">
    <property type="term" value="P:peptide transport"/>
    <property type="evidence" value="ECO:0007669"/>
    <property type="project" value="InterPro"/>
</dbReference>
<proteinExistence type="inferred from homology"/>
<evidence type="ECO:0000256" key="6">
    <source>
        <dbReference type="ARBA" id="ARBA00022741"/>
    </source>
</evidence>
<dbReference type="InterPro" id="IPR017871">
    <property type="entry name" value="ABC_transporter-like_CS"/>
</dbReference>
<comment type="similarity">
    <text evidence="2">Belongs to the ABC transporter superfamily.</text>
</comment>
<keyword evidence="6" id="KW-0547">Nucleotide-binding</keyword>
<evidence type="ECO:0000256" key="7">
    <source>
        <dbReference type="ARBA" id="ARBA00022840"/>
    </source>
</evidence>
<keyword evidence="7 11" id="KW-0067">ATP-binding</keyword>
<dbReference type="GO" id="GO:0005524">
    <property type="term" value="F:ATP binding"/>
    <property type="evidence" value="ECO:0007669"/>
    <property type="project" value="UniProtKB-KW"/>
</dbReference>
<protein>
    <submittedName>
        <fullName evidence="11">Peptide/nickel transport system ATP-binding protein</fullName>
    </submittedName>
</protein>
<evidence type="ECO:0000259" key="10">
    <source>
        <dbReference type="PROSITE" id="PS50893"/>
    </source>
</evidence>
<evidence type="ECO:0000256" key="5">
    <source>
        <dbReference type="ARBA" id="ARBA00022519"/>
    </source>
</evidence>
<dbReference type="InterPro" id="IPR003439">
    <property type="entry name" value="ABC_transporter-like_ATP-bd"/>
</dbReference>
<feature type="domain" description="ABC transporter" evidence="10">
    <location>
        <begin position="277"/>
        <end position="523"/>
    </location>
</feature>
<dbReference type="SMART" id="SM00382">
    <property type="entry name" value="AAA"/>
    <property type="match status" value="2"/>
</dbReference>
<dbReference type="InterPro" id="IPR003593">
    <property type="entry name" value="AAA+_ATPase"/>
</dbReference>
<comment type="subcellular location">
    <subcellularLocation>
        <location evidence="1">Cell inner membrane</location>
        <topology evidence="1">Peripheral membrane protein</topology>
    </subcellularLocation>
</comment>
<dbReference type="EMBL" id="JACHWB010000007">
    <property type="protein sequence ID" value="MBB3021094.1"/>
    <property type="molecule type" value="Genomic_DNA"/>
</dbReference>
<dbReference type="InterPro" id="IPR050388">
    <property type="entry name" value="ABC_Ni/Peptide_Import"/>
</dbReference>
<evidence type="ECO:0000256" key="4">
    <source>
        <dbReference type="ARBA" id="ARBA00022475"/>
    </source>
</evidence>
<keyword evidence="4" id="KW-1003">Cell membrane</keyword>
<dbReference type="CDD" id="cd03257">
    <property type="entry name" value="ABC_NikE_OppD_transporters"/>
    <property type="match status" value="2"/>
</dbReference>
<evidence type="ECO:0000256" key="2">
    <source>
        <dbReference type="ARBA" id="ARBA00005417"/>
    </source>
</evidence>
<dbReference type="GO" id="GO:0016887">
    <property type="term" value="F:ATP hydrolysis activity"/>
    <property type="evidence" value="ECO:0007669"/>
    <property type="project" value="InterPro"/>
</dbReference>
<keyword evidence="12" id="KW-1185">Reference proteome</keyword>
<dbReference type="AlphaFoldDB" id="A0A7W4YZ95"/>
<comment type="caution">
    <text evidence="11">The sequence shown here is derived from an EMBL/GenBank/DDBJ whole genome shotgun (WGS) entry which is preliminary data.</text>
</comment>
<dbReference type="NCBIfam" id="NF007739">
    <property type="entry name" value="PRK10419.1"/>
    <property type="match status" value="2"/>
</dbReference>
<keyword evidence="9" id="KW-0472">Membrane</keyword>
<feature type="domain" description="ABC transporter" evidence="10">
    <location>
        <begin position="8"/>
        <end position="255"/>
    </location>
</feature>
<dbReference type="Gene3D" id="3.40.50.300">
    <property type="entry name" value="P-loop containing nucleotide triphosphate hydrolases"/>
    <property type="match status" value="2"/>
</dbReference>
<dbReference type="GO" id="GO:0005886">
    <property type="term" value="C:plasma membrane"/>
    <property type="evidence" value="ECO:0007669"/>
    <property type="project" value="UniProtKB-SubCell"/>
</dbReference>
<dbReference type="NCBIfam" id="NF008453">
    <property type="entry name" value="PRK11308.1"/>
    <property type="match status" value="2"/>
</dbReference>
<evidence type="ECO:0000256" key="1">
    <source>
        <dbReference type="ARBA" id="ARBA00004417"/>
    </source>
</evidence>
<dbReference type="Pfam" id="PF08352">
    <property type="entry name" value="oligo_HPY"/>
    <property type="match status" value="1"/>
</dbReference>
<sequence>MTAQIPLLDVRNIEIQAANSTSIVKSVNLTLAHGAMAALVGESGSGKTMASRSVLRLLPPGVRMTRGEILLEGENLAEASEKRMRQLRGRSLGMIFQEPMVSLNPAMSVGAQMAEALRLHTSLSRQEIRQLCIEMLERVRISNAAGCLTAFPHEFSGGMRQRIMIASVMLLRPKLLVADEPTTALDTLAQREVLDLLTELARDFNTAVLLITHNLGLVARYTENMTVLREGRVVEAGKTASIIAHPYQTYTRKLIAAAKASQGLADDVIPPDAPAVLRATDVSVTYGARTHGRGHGAAAVSEVSLDIRKGETVAVVGGSGSGKTTLGRALLGLVPLSSGRVEFEGRNIIDGKGAIRREARLGCQMVFQDPYSSLDPRQRIGSIVHEPLRHVQDMAPADKERRVSEVLAEVGLSGLERRLPHELSGGQRQRVAIARALVRRPPLVVADEPVSALDMTIQAQVLELIRDLQASYGFACLFISHDLTAVRRVAHRVIVMEAGRIVEQGATEDILGAPQHPYTARLIEAAPMIGDPAGLRPAADRAKVLP</sequence>